<dbReference type="InterPro" id="IPR027359">
    <property type="entry name" value="Volt_channel_dom_sf"/>
</dbReference>
<evidence type="ECO:0000256" key="8">
    <source>
        <dbReference type="ARBA" id="ARBA00022989"/>
    </source>
</evidence>
<keyword evidence="6" id="KW-0851">Voltage-gated channel</keyword>
<keyword evidence="8 12" id="KW-1133">Transmembrane helix</keyword>
<evidence type="ECO:0000259" key="13">
    <source>
        <dbReference type="Pfam" id="PF00520"/>
    </source>
</evidence>
<feature type="transmembrane region" description="Helical" evidence="12">
    <location>
        <begin position="423"/>
        <end position="445"/>
    </location>
</feature>
<dbReference type="SUPFAM" id="SSF81324">
    <property type="entry name" value="Voltage-gated potassium channels"/>
    <property type="match status" value="1"/>
</dbReference>
<dbReference type="GO" id="GO:0001508">
    <property type="term" value="P:action potential"/>
    <property type="evidence" value="ECO:0007669"/>
    <property type="project" value="TreeGrafter"/>
</dbReference>
<name>A0AAE0VHA7_9BIVA</name>
<evidence type="ECO:0000313" key="15">
    <source>
        <dbReference type="EMBL" id="KAK3577889.1"/>
    </source>
</evidence>
<reference evidence="15" key="1">
    <citation type="journal article" date="2021" name="Genome Biol. Evol.">
        <title>A High-Quality Reference Genome for a Parasitic Bivalve with Doubly Uniparental Inheritance (Bivalvia: Unionida).</title>
        <authorList>
            <person name="Smith C.H."/>
        </authorList>
    </citation>
    <scope>NUCLEOTIDE SEQUENCE</scope>
    <source>
        <strain evidence="15">CHS0354</strain>
    </source>
</reference>
<evidence type="ECO:0000256" key="5">
    <source>
        <dbReference type="ARBA" id="ARBA00022826"/>
    </source>
</evidence>
<proteinExistence type="predicted"/>
<dbReference type="InterPro" id="IPR003131">
    <property type="entry name" value="T1-type_BTB"/>
</dbReference>
<dbReference type="Gene3D" id="1.20.120.350">
    <property type="entry name" value="Voltage-gated potassium channels. Chain C"/>
    <property type="match status" value="1"/>
</dbReference>
<keyword evidence="10 12" id="KW-0472">Membrane</keyword>
<feature type="domain" description="Potassium channel tetramerisation-type BTB" evidence="14">
    <location>
        <begin position="53"/>
        <end position="141"/>
    </location>
</feature>
<comment type="subcellular location">
    <subcellularLocation>
        <location evidence="1">Membrane</location>
        <topology evidence="1">Multi-pass membrane protein</topology>
    </subcellularLocation>
</comment>
<comment type="caution">
    <text evidence="15">The sequence shown here is derived from an EMBL/GenBank/DDBJ whole genome shotgun (WGS) entry which is preliminary data.</text>
</comment>
<feature type="transmembrane region" description="Helical" evidence="12">
    <location>
        <begin position="395"/>
        <end position="416"/>
    </location>
</feature>
<dbReference type="Gene3D" id="3.30.710.10">
    <property type="entry name" value="Potassium Channel Kv1.1, Chain A"/>
    <property type="match status" value="1"/>
</dbReference>
<evidence type="ECO:0008006" key="17">
    <source>
        <dbReference type="Google" id="ProtNLM"/>
    </source>
</evidence>
<dbReference type="PRINTS" id="PR01491">
    <property type="entry name" value="KVCHANNEL"/>
</dbReference>
<dbReference type="InterPro" id="IPR005821">
    <property type="entry name" value="Ion_trans_dom"/>
</dbReference>
<gene>
    <name evidence="15" type="ORF">CHS0354_014562</name>
</gene>
<keyword evidence="9" id="KW-0406">Ion transport</keyword>
<keyword evidence="7" id="KW-0630">Potassium</keyword>
<dbReference type="Pfam" id="PF00520">
    <property type="entry name" value="Ion_trans"/>
    <property type="match status" value="1"/>
</dbReference>
<keyword evidence="5" id="KW-0631">Potassium channel</keyword>
<evidence type="ECO:0000256" key="7">
    <source>
        <dbReference type="ARBA" id="ARBA00022958"/>
    </source>
</evidence>
<dbReference type="InterPro" id="IPR028325">
    <property type="entry name" value="VG_K_chnl"/>
</dbReference>
<evidence type="ECO:0000256" key="11">
    <source>
        <dbReference type="ARBA" id="ARBA00023303"/>
    </source>
</evidence>
<feature type="transmembrane region" description="Helical" evidence="12">
    <location>
        <begin position="199"/>
        <end position="219"/>
    </location>
</feature>
<feature type="domain" description="Ion transport" evidence="13">
    <location>
        <begin position="201"/>
        <end position="453"/>
    </location>
</feature>
<dbReference type="SUPFAM" id="SSF54695">
    <property type="entry name" value="POZ domain"/>
    <property type="match status" value="1"/>
</dbReference>
<dbReference type="GO" id="GO:0005249">
    <property type="term" value="F:voltage-gated potassium channel activity"/>
    <property type="evidence" value="ECO:0007669"/>
    <property type="project" value="InterPro"/>
</dbReference>
<reference evidence="15" key="3">
    <citation type="submission" date="2023-05" db="EMBL/GenBank/DDBJ databases">
        <authorList>
            <person name="Smith C.H."/>
        </authorList>
    </citation>
    <scope>NUCLEOTIDE SEQUENCE</scope>
    <source>
        <strain evidence="15">CHS0354</strain>
        <tissue evidence="15">Mantle</tissue>
    </source>
</reference>
<evidence type="ECO:0000313" key="16">
    <source>
        <dbReference type="Proteomes" id="UP001195483"/>
    </source>
</evidence>
<keyword evidence="2" id="KW-0813">Transport</keyword>
<dbReference type="Gene3D" id="1.10.287.70">
    <property type="match status" value="1"/>
</dbReference>
<evidence type="ECO:0000256" key="10">
    <source>
        <dbReference type="ARBA" id="ARBA00023136"/>
    </source>
</evidence>
<dbReference type="Proteomes" id="UP001195483">
    <property type="component" value="Unassembled WGS sequence"/>
</dbReference>
<keyword evidence="3" id="KW-0633">Potassium transport</keyword>
<dbReference type="PRINTS" id="PR00169">
    <property type="entry name" value="KCHANNEL"/>
</dbReference>
<evidence type="ECO:0000259" key="14">
    <source>
        <dbReference type="Pfam" id="PF02214"/>
    </source>
</evidence>
<feature type="transmembrane region" description="Helical" evidence="12">
    <location>
        <begin position="293"/>
        <end position="314"/>
    </location>
</feature>
<dbReference type="PANTHER" id="PTHR11537:SF254">
    <property type="entry name" value="POTASSIUM VOLTAGE-GATED CHANNEL PROTEIN SHAB"/>
    <property type="match status" value="1"/>
</dbReference>
<dbReference type="FunFam" id="1.10.287.70:FF:000028">
    <property type="entry name" value="potassium voltage-gated channel subfamily D member 3"/>
    <property type="match status" value="1"/>
</dbReference>
<accession>A0AAE0VHA7</accession>
<sequence length="551" mass="63461">MEKMKRARFQKTNINGNLIKSKKDNCQNGQNVVMIASDDNNEYGIDNEMHDTVTINVGGIKHETKLSTLQKWPNTRLHSVAETARTTGKRDFYFDRNPHLFVNILNYYRIGQLHMPSDVCGPVAKAEIDYWELDEKEIQQCCWVKYISYEETEEMLKTFERDEEELHRDVYTDEKASFWTQTRPKLWKAIQDPYSSKKALIFAIVSLMVVLLSIIVFVVETLPMFDDISAHAPDSSKNITSKDLRHEFEIFTDISPTDVLLLIDNICNLLLFIEFIVKLLASPNRLKFLSSPGTLIDLFALIPYYIGVMIIMIHPDPIKILNVIQVLFATRIFRILRLFELMKHFLALKILMYTIAASTKELLLLLIVVLIGVIIFACIEYYMELFSGIETDIKHIPIACWWAIISMTTIGYGDIVPKSVPGYIVGGCCAISGILVIALSVPVIVNNFTVYYLHAQARDKLRKRKKRSEQAQKWRRLNEGMKENLNKRSLFGIFLRERKSNSVEAFAPEEATYGSHNKKRFSVTKIEPLRHVQECGIHNDTTSGKREIECN</sequence>
<keyword evidence="11" id="KW-0407">Ion channel</keyword>
<dbReference type="PANTHER" id="PTHR11537">
    <property type="entry name" value="VOLTAGE-GATED POTASSIUM CHANNEL"/>
    <property type="match status" value="1"/>
</dbReference>
<dbReference type="InterPro" id="IPR003974">
    <property type="entry name" value="K_chnl_volt-dep_Kv3"/>
</dbReference>
<dbReference type="EMBL" id="JAEAOA010000896">
    <property type="protein sequence ID" value="KAK3577889.1"/>
    <property type="molecule type" value="Genomic_DNA"/>
</dbReference>
<evidence type="ECO:0000256" key="1">
    <source>
        <dbReference type="ARBA" id="ARBA00004141"/>
    </source>
</evidence>
<feature type="transmembrane region" description="Helical" evidence="12">
    <location>
        <begin position="362"/>
        <end position="383"/>
    </location>
</feature>
<dbReference type="InterPro" id="IPR011333">
    <property type="entry name" value="SKP1/BTB/POZ_sf"/>
</dbReference>
<keyword evidence="4 12" id="KW-0812">Transmembrane</keyword>
<dbReference type="GO" id="GO:0051260">
    <property type="term" value="P:protein homooligomerization"/>
    <property type="evidence" value="ECO:0007669"/>
    <property type="project" value="InterPro"/>
</dbReference>
<evidence type="ECO:0000256" key="4">
    <source>
        <dbReference type="ARBA" id="ARBA00022692"/>
    </source>
</evidence>
<protein>
    <recommendedName>
        <fullName evidence="17">BTB domain-containing protein</fullName>
    </recommendedName>
</protein>
<evidence type="ECO:0000256" key="12">
    <source>
        <dbReference type="SAM" id="Phobius"/>
    </source>
</evidence>
<dbReference type="Pfam" id="PF02214">
    <property type="entry name" value="BTB_2"/>
    <property type="match status" value="1"/>
</dbReference>
<keyword evidence="16" id="KW-1185">Reference proteome</keyword>
<dbReference type="GO" id="GO:0008076">
    <property type="term" value="C:voltage-gated potassium channel complex"/>
    <property type="evidence" value="ECO:0007669"/>
    <property type="project" value="InterPro"/>
</dbReference>
<evidence type="ECO:0000256" key="2">
    <source>
        <dbReference type="ARBA" id="ARBA00022448"/>
    </source>
</evidence>
<evidence type="ECO:0000256" key="9">
    <source>
        <dbReference type="ARBA" id="ARBA00023065"/>
    </source>
</evidence>
<dbReference type="PRINTS" id="PR01498">
    <property type="entry name" value="SHAWCHANNEL"/>
</dbReference>
<dbReference type="AlphaFoldDB" id="A0AAE0VHA7"/>
<organism evidence="15 16">
    <name type="scientific">Potamilus streckersoni</name>
    <dbReference type="NCBI Taxonomy" id="2493646"/>
    <lineage>
        <taxon>Eukaryota</taxon>
        <taxon>Metazoa</taxon>
        <taxon>Spiralia</taxon>
        <taxon>Lophotrochozoa</taxon>
        <taxon>Mollusca</taxon>
        <taxon>Bivalvia</taxon>
        <taxon>Autobranchia</taxon>
        <taxon>Heteroconchia</taxon>
        <taxon>Palaeoheterodonta</taxon>
        <taxon>Unionida</taxon>
        <taxon>Unionoidea</taxon>
        <taxon>Unionidae</taxon>
        <taxon>Ambleminae</taxon>
        <taxon>Lampsilini</taxon>
        <taxon>Potamilus</taxon>
    </lineage>
</organism>
<evidence type="ECO:0000256" key="3">
    <source>
        <dbReference type="ARBA" id="ARBA00022538"/>
    </source>
</evidence>
<evidence type="ECO:0000256" key="6">
    <source>
        <dbReference type="ARBA" id="ARBA00022882"/>
    </source>
</evidence>
<dbReference type="InterPro" id="IPR003968">
    <property type="entry name" value="K_chnl_volt-dep_Kv"/>
</dbReference>
<reference evidence="15" key="2">
    <citation type="journal article" date="2021" name="Genome Biol. Evol.">
        <title>Developing a high-quality reference genome for a parasitic bivalve with doubly uniparental inheritance (Bivalvia: Unionida).</title>
        <authorList>
            <person name="Smith C.H."/>
        </authorList>
    </citation>
    <scope>NUCLEOTIDE SEQUENCE</scope>
    <source>
        <strain evidence="15">CHS0354</strain>
        <tissue evidence="15">Mantle</tissue>
    </source>
</reference>